<keyword evidence="1" id="KW-0396">Initiation factor</keyword>
<dbReference type="EMBL" id="JACAZI010000013">
    <property type="protein sequence ID" value="KAF7345367.1"/>
    <property type="molecule type" value="Genomic_DNA"/>
</dbReference>
<keyword evidence="2" id="KW-1185">Reference proteome</keyword>
<dbReference type="Proteomes" id="UP000620124">
    <property type="component" value="Unassembled WGS sequence"/>
</dbReference>
<dbReference type="OrthoDB" id="549336at2759"/>
<keyword evidence="1" id="KW-0648">Protein biosynthesis</keyword>
<sequence>MMQSENSHLPFVNLGLMKAFTPSTAPQQIIEAFSRRHALRIVPISEHVAVAQRRAFLSKADSLNASVRSAGFEYIPVDAHIPVLDIPVAAQPNPSRVLSTVVIQGNFAHERRDYRNIFADLKESLAFDLRAWGYLPLAGENATYVVDATLADPPFRLFLIGSGKPIEVPHELENIVSTHSRLNYDEFYALMSSMDICLPAFPANNAYYDVKASSTMAMAVECNVPTLVTERIRKSYTYLDDDRAVVTRPAAMREVEALRALRTGDAEHFLQKTGTSWDTPTGQAVEAMIRRGSSFKSMYCS</sequence>
<accession>A0A8H6XRY9</accession>
<organism evidence="1 2">
    <name type="scientific">Mycena venus</name>
    <dbReference type="NCBI Taxonomy" id="2733690"/>
    <lineage>
        <taxon>Eukaryota</taxon>
        <taxon>Fungi</taxon>
        <taxon>Dikarya</taxon>
        <taxon>Basidiomycota</taxon>
        <taxon>Agaricomycotina</taxon>
        <taxon>Agaricomycetes</taxon>
        <taxon>Agaricomycetidae</taxon>
        <taxon>Agaricales</taxon>
        <taxon>Marasmiineae</taxon>
        <taxon>Mycenaceae</taxon>
        <taxon>Mycena</taxon>
    </lineage>
</organism>
<dbReference type="GO" id="GO:0003743">
    <property type="term" value="F:translation initiation factor activity"/>
    <property type="evidence" value="ECO:0007669"/>
    <property type="project" value="UniProtKB-KW"/>
</dbReference>
<name>A0A8H6XRY9_9AGAR</name>
<proteinExistence type="predicted"/>
<evidence type="ECO:0000313" key="1">
    <source>
        <dbReference type="EMBL" id="KAF7345367.1"/>
    </source>
</evidence>
<evidence type="ECO:0000313" key="2">
    <source>
        <dbReference type="Proteomes" id="UP000620124"/>
    </source>
</evidence>
<reference evidence="1" key="1">
    <citation type="submission" date="2020-05" db="EMBL/GenBank/DDBJ databases">
        <title>Mycena genomes resolve the evolution of fungal bioluminescence.</title>
        <authorList>
            <person name="Tsai I.J."/>
        </authorList>
    </citation>
    <scope>NUCLEOTIDE SEQUENCE</scope>
    <source>
        <strain evidence="1">CCC161011</strain>
    </source>
</reference>
<dbReference type="AlphaFoldDB" id="A0A8H6XRY9"/>
<gene>
    <name evidence="1" type="ORF">MVEN_01554600</name>
</gene>
<comment type="caution">
    <text evidence="1">The sequence shown here is derived from an EMBL/GenBank/DDBJ whole genome shotgun (WGS) entry which is preliminary data.</text>
</comment>
<protein>
    <submittedName>
        <fullName evidence="1">Putative eukaryotic translation initiation factor 5</fullName>
    </submittedName>
</protein>